<keyword evidence="1" id="KW-0472">Membrane</keyword>
<evidence type="ECO:0000256" key="1">
    <source>
        <dbReference type="SAM" id="Phobius"/>
    </source>
</evidence>
<dbReference type="PATRIC" id="fig|1216932.3.peg.10"/>
<dbReference type="STRING" id="1216932.CM240_0014"/>
<keyword evidence="1" id="KW-0812">Transmembrane</keyword>
<keyword evidence="3" id="KW-1185">Reference proteome</keyword>
<name>W6RYU9_9CLOT</name>
<evidence type="ECO:0000313" key="2">
    <source>
        <dbReference type="EMBL" id="CDM67207.1"/>
    </source>
</evidence>
<keyword evidence="1" id="KW-1133">Transmembrane helix</keyword>
<evidence type="ECO:0000313" key="3">
    <source>
        <dbReference type="Proteomes" id="UP000019426"/>
    </source>
</evidence>
<gene>
    <name evidence="2" type="ORF">CM240_0014</name>
</gene>
<dbReference type="AlphaFoldDB" id="W6RYU9"/>
<dbReference type="KEGG" id="clt:CM240_0014"/>
<dbReference type="RefSeq" id="WP_044035691.1">
    <property type="nucleotide sequence ID" value="NZ_HG917868.1"/>
</dbReference>
<proteinExistence type="predicted"/>
<protein>
    <submittedName>
        <fullName evidence="2">Uncharacterized protein</fullName>
    </submittedName>
</protein>
<dbReference type="Proteomes" id="UP000019426">
    <property type="component" value="Chromosome M2/40_rep1"/>
</dbReference>
<feature type="transmembrane region" description="Helical" evidence="1">
    <location>
        <begin position="6"/>
        <end position="34"/>
    </location>
</feature>
<dbReference type="HOGENOM" id="CLU_2552231_0_0_9"/>
<accession>W6RYU9</accession>
<organism evidence="2 3">
    <name type="scientific">Clostridium bornimense</name>
    <dbReference type="NCBI Taxonomy" id="1216932"/>
    <lineage>
        <taxon>Bacteria</taxon>
        <taxon>Bacillati</taxon>
        <taxon>Bacillota</taxon>
        <taxon>Clostridia</taxon>
        <taxon>Eubacteriales</taxon>
        <taxon>Clostridiaceae</taxon>
        <taxon>Clostridium</taxon>
    </lineage>
</organism>
<feature type="transmembrane region" description="Helical" evidence="1">
    <location>
        <begin position="55"/>
        <end position="73"/>
    </location>
</feature>
<reference evidence="2 3" key="1">
    <citation type="submission" date="2013-11" db="EMBL/GenBank/DDBJ databases">
        <title>Complete genome sequence of Clostridum sp. M2/40.</title>
        <authorList>
            <person name="Wibberg D."/>
            <person name="Puehler A."/>
            <person name="Schlueter A."/>
        </authorList>
    </citation>
    <scope>NUCLEOTIDE SEQUENCE [LARGE SCALE GENOMIC DNA]</scope>
    <source>
        <strain evidence="3">M2/40</strain>
    </source>
</reference>
<sequence length="82" mass="9778">MKDRWLYIITPFFLIVPILTYEGVIGWMIGLIGIYKCYTYEKRNIESKIKKSIQLLLVCWFLGAMHYLIVTNIQDIVLKLFM</sequence>
<dbReference type="EMBL" id="HG917868">
    <property type="protein sequence ID" value="CDM67207.1"/>
    <property type="molecule type" value="Genomic_DNA"/>
</dbReference>